<dbReference type="OrthoDB" id="6132759at2759"/>
<evidence type="ECO:0000256" key="24">
    <source>
        <dbReference type="SAM" id="MobiDB-lite"/>
    </source>
</evidence>
<evidence type="ECO:0000259" key="26">
    <source>
        <dbReference type="PROSITE" id="PS50157"/>
    </source>
</evidence>
<dbReference type="Pfam" id="PF00096">
    <property type="entry name" value="zf-C2H2"/>
    <property type="match status" value="1"/>
</dbReference>
<evidence type="ECO:0000256" key="5">
    <source>
        <dbReference type="ARBA" id="ARBA00022448"/>
    </source>
</evidence>
<dbReference type="InterPro" id="IPR013087">
    <property type="entry name" value="Znf_C2H2_type"/>
</dbReference>
<dbReference type="Gene3D" id="1.20.1730.10">
    <property type="entry name" value="Sodium/glucose cotransporter"/>
    <property type="match status" value="1"/>
</dbReference>
<evidence type="ECO:0000256" key="6">
    <source>
        <dbReference type="ARBA" id="ARBA00022475"/>
    </source>
</evidence>
<dbReference type="CDD" id="cd11492">
    <property type="entry name" value="SLC5sbd_NIS-SMVT"/>
    <property type="match status" value="1"/>
</dbReference>
<dbReference type="GO" id="GO:0098660">
    <property type="term" value="P:inorganic ion transmembrane transport"/>
    <property type="evidence" value="ECO:0007669"/>
    <property type="project" value="UniProtKB-ARBA"/>
</dbReference>
<dbReference type="GO" id="GO:0015293">
    <property type="term" value="F:symporter activity"/>
    <property type="evidence" value="ECO:0007669"/>
    <property type="project" value="TreeGrafter"/>
</dbReference>
<evidence type="ECO:0000256" key="21">
    <source>
        <dbReference type="ARBA" id="ARBA00023242"/>
    </source>
</evidence>
<comment type="similarity">
    <text evidence="3">Belongs to the sodium:solute symporter (SSF) (TC 2.A.21) family.</text>
</comment>
<dbReference type="InterPro" id="IPR018212">
    <property type="entry name" value="Na/solute_symporter_CS"/>
</dbReference>
<evidence type="ECO:0000256" key="14">
    <source>
        <dbReference type="ARBA" id="ARBA00023053"/>
    </source>
</evidence>
<keyword evidence="20" id="KW-0739">Sodium transport</keyword>
<dbReference type="FunFam" id="3.30.160.60:FF:001370">
    <property type="entry name" value="Zinc finger protein"/>
    <property type="match status" value="1"/>
</dbReference>
<keyword evidence="11" id="KW-0862">Zinc</keyword>
<dbReference type="PROSITE" id="PS50157">
    <property type="entry name" value="ZINC_FINGER_C2H2_2"/>
    <property type="match status" value="7"/>
</dbReference>
<evidence type="ECO:0000256" key="8">
    <source>
        <dbReference type="ARBA" id="ARBA00022723"/>
    </source>
</evidence>
<dbReference type="NCBIfam" id="TIGR00813">
    <property type="entry name" value="sss"/>
    <property type="match status" value="1"/>
</dbReference>
<comment type="similarity">
    <text evidence="4">Belongs to the krueppel C2H2-type zinc-finger protein family.</text>
</comment>
<feature type="domain" description="C2H2-type" evidence="26">
    <location>
        <begin position="116"/>
        <end position="144"/>
    </location>
</feature>
<feature type="transmembrane region" description="Helical" evidence="25">
    <location>
        <begin position="592"/>
        <end position="618"/>
    </location>
</feature>
<keyword evidence="6" id="KW-1003">Cell membrane</keyword>
<dbReference type="AlphaFoldDB" id="A0A8J9ZC83"/>
<evidence type="ECO:0000256" key="10">
    <source>
        <dbReference type="ARBA" id="ARBA00022771"/>
    </source>
</evidence>
<dbReference type="PANTHER" id="PTHR42985">
    <property type="entry name" value="SODIUM-COUPLED MONOCARBOXYLATE TRANSPORTER"/>
    <property type="match status" value="1"/>
</dbReference>
<dbReference type="InterPro" id="IPR001734">
    <property type="entry name" value="Na/solute_symporter"/>
</dbReference>
<dbReference type="GO" id="GO:0005634">
    <property type="term" value="C:nucleus"/>
    <property type="evidence" value="ECO:0007669"/>
    <property type="project" value="UniProtKB-SubCell"/>
</dbReference>
<evidence type="ECO:0000256" key="3">
    <source>
        <dbReference type="ARBA" id="ARBA00006434"/>
    </source>
</evidence>
<dbReference type="Proteomes" id="UP000838412">
    <property type="component" value="Chromosome 18"/>
</dbReference>
<feature type="transmembrane region" description="Helical" evidence="25">
    <location>
        <begin position="680"/>
        <end position="702"/>
    </location>
</feature>
<evidence type="ECO:0000256" key="12">
    <source>
        <dbReference type="ARBA" id="ARBA00022989"/>
    </source>
</evidence>
<feature type="transmembrane region" description="Helical" evidence="25">
    <location>
        <begin position="709"/>
        <end position="731"/>
    </location>
</feature>
<dbReference type="GO" id="GO:0005886">
    <property type="term" value="C:plasma membrane"/>
    <property type="evidence" value="ECO:0007669"/>
    <property type="project" value="UniProtKB-SubCell"/>
</dbReference>
<name>A0A8J9ZC83_BRALA</name>
<feature type="domain" description="C2H2-type" evidence="26">
    <location>
        <begin position="202"/>
        <end position="230"/>
    </location>
</feature>
<evidence type="ECO:0000256" key="11">
    <source>
        <dbReference type="ARBA" id="ARBA00022833"/>
    </source>
</evidence>
<dbReference type="GO" id="GO:0003690">
    <property type="term" value="F:double-stranded DNA binding"/>
    <property type="evidence" value="ECO:0007669"/>
    <property type="project" value="UniProtKB-ARBA"/>
</dbReference>
<evidence type="ECO:0000256" key="25">
    <source>
        <dbReference type="SAM" id="Phobius"/>
    </source>
</evidence>
<dbReference type="FunFam" id="3.30.160.60:FF:002237">
    <property type="entry name" value="Uncharacterized protein"/>
    <property type="match status" value="1"/>
</dbReference>
<dbReference type="FunFam" id="3.30.160.60:FF:000373">
    <property type="entry name" value="Putative transcriptional repressor ctcf"/>
    <property type="match status" value="1"/>
</dbReference>
<keyword evidence="15" id="KW-0406">Ion transport</keyword>
<dbReference type="PROSITE" id="PS50283">
    <property type="entry name" value="NA_SOLUT_SYMP_3"/>
    <property type="match status" value="1"/>
</dbReference>
<keyword evidence="28" id="KW-1185">Reference proteome</keyword>
<evidence type="ECO:0000256" key="20">
    <source>
        <dbReference type="ARBA" id="ARBA00023201"/>
    </source>
</evidence>
<evidence type="ECO:0000256" key="19">
    <source>
        <dbReference type="ARBA" id="ARBA00023180"/>
    </source>
</evidence>
<feature type="transmembrane region" description="Helical" evidence="25">
    <location>
        <begin position="283"/>
        <end position="302"/>
    </location>
</feature>
<protein>
    <submittedName>
        <fullName evidence="27">SLC5A8 protein</fullName>
    </submittedName>
</protein>
<keyword evidence="7 25" id="KW-0812">Transmembrane</keyword>
<evidence type="ECO:0000256" key="18">
    <source>
        <dbReference type="ARBA" id="ARBA00023163"/>
    </source>
</evidence>
<evidence type="ECO:0000256" key="1">
    <source>
        <dbReference type="ARBA" id="ARBA00004123"/>
    </source>
</evidence>
<evidence type="ECO:0000313" key="28">
    <source>
        <dbReference type="Proteomes" id="UP000838412"/>
    </source>
</evidence>
<feature type="region of interest" description="Disordered" evidence="24">
    <location>
        <begin position="891"/>
        <end position="929"/>
    </location>
</feature>
<feature type="transmembrane region" description="Helical" evidence="25">
    <location>
        <begin position="796"/>
        <end position="819"/>
    </location>
</feature>
<keyword evidence="10 23" id="KW-0863">Zinc-finger</keyword>
<keyword evidence="17 25" id="KW-0472">Membrane</keyword>
<feature type="domain" description="C2H2-type" evidence="26">
    <location>
        <begin position="88"/>
        <end position="115"/>
    </location>
</feature>
<organism evidence="27 28">
    <name type="scientific">Branchiostoma lanceolatum</name>
    <name type="common">Common lancelet</name>
    <name type="synonym">Amphioxus lanceolatum</name>
    <dbReference type="NCBI Taxonomy" id="7740"/>
    <lineage>
        <taxon>Eukaryota</taxon>
        <taxon>Metazoa</taxon>
        <taxon>Chordata</taxon>
        <taxon>Cephalochordata</taxon>
        <taxon>Leptocardii</taxon>
        <taxon>Amphioxiformes</taxon>
        <taxon>Branchiostomatidae</taxon>
        <taxon>Branchiostoma</taxon>
    </lineage>
</organism>
<dbReference type="Gene3D" id="3.30.160.60">
    <property type="entry name" value="Classic Zinc Finger"/>
    <property type="match status" value="7"/>
</dbReference>
<feature type="transmembrane region" description="Helical" evidence="25">
    <location>
        <begin position="354"/>
        <end position="378"/>
    </location>
</feature>
<evidence type="ECO:0000256" key="9">
    <source>
        <dbReference type="ARBA" id="ARBA00022737"/>
    </source>
</evidence>
<evidence type="ECO:0000256" key="23">
    <source>
        <dbReference type="PROSITE-ProRule" id="PRU00042"/>
    </source>
</evidence>
<feature type="transmembrane region" description="Helical" evidence="25">
    <location>
        <begin position="428"/>
        <end position="447"/>
    </location>
</feature>
<keyword evidence="9" id="KW-0677">Repeat</keyword>
<dbReference type="Pfam" id="PF00474">
    <property type="entry name" value="SSF"/>
    <property type="match status" value="1"/>
</dbReference>
<dbReference type="PROSITE" id="PS00456">
    <property type="entry name" value="NA_SOLUT_SYMP_1"/>
    <property type="match status" value="1"/>
</dbReference>
<dbReference type="SUPFAM" id="SSF57667">
    <property type="entry name" value="beta-beta-alpha zinc fingers"/>
    <property type="match status" value="5"/>
</dbReference>
<dbReference type="EMBL" id="OV696703">
    <property type="protein sequence ID" value="CAH1250785.1"/>
    <property type="molecule type" value="Genomic_DNA"/>
</dbReference>
<keyword evidence="14" id="KW-0915">Sodium</keyword>
<evidence type="ECO:0000256" key="7">
    <source>
        <dbReference type="ARBA" id="ARBA00022692"/>
    </source>
</evidence>
<dbReference type="PANTHER" id="PTHR42985:SF40">
    <property type="entry name" value="LD47995P-RELATED"/>
    <property type="match status" value="1"/>
</dbReference>
<proteinExistence type="inferred from homology"/>
<evidence type="ECO:0000313" key="27">
    <source>
        <dbReference type="EMBL" id="CAH1250785.1"/>
    </source>
</evidence>
<feature type="transmembrane region" description="Helical" evidence="25">
    <location>
        <begin position="655"/>
        <end position="674"/>
    </location>
</feature>
<feature type="domain" description="C2H2-type" evidence="26">
    <location>
        <begin position="145"/>
        <end position="173"/>
    </location>
</feature>
<keyword evidence="13" id="KW-0805">Transcription regulation</keyword>
<evidence type="ECO:0000256" key="15">
    <source>
        <dbReference type="ARBA" id="ARBA00023065"/>
    </source>
</evidence>
<feature type="region of interest" description="Disordered" evidence="24">
    <location>
        <begin position="1"/>
        <end position="29"/>
    </location>
</feature>
<feature type="domain" description="C2H2-type" evidence="26">
    <location>
        <begin position="31"/>
        <end position="59"/>
    </location>
</feature>
<evidence type="ECO:0000256" key="4">
    <source>
        <dbReference type="ARBA" id="ARBA00006991"/>
    </source>
</evidence>
<feature type="domain" description="C2H2-type" evidence="26">
    <location>
        <begin position="174"/>
        <end position="201"/>
    </location>
</feature>
<gene>
    <name evidence="27" type="primary">SLC5A8</name>
    <name evidence="27" type="ORF">BLAG_LOCUS11388</name>
</gene>
<dbReference type="GO" id="GO:0006814">
    <property type="term" value="P:sodium ion transport"/>
    <property type="evidence" value="ECO:0007669"/>
    <property type="project" value="UniProtKB-KW"/>
</dbReference>
<keyword evidence="19" id="KW-0325">Glycoprotein</keyword>
<keyword evidence="5" id="KW-0813">Transport</keyword>
<accession>A0A8J9ZC83</accession>
<feature type="transmembrane region" description="Helical" evidence="25">
    <location>
        <begin position="509"/>
        <end position="527"/>
    </location>
</feature>
<keyword evidence="18" id="KW-0804">Transcription</keyword>
<dbReference type="FunFam" id="3.30.160.60:FF:000075">
    <property type="entry name" value="Putative zinc finger protein 536"/>
    <property type="match status" value="2"/>
</dbReference>
<evidence type="ECO:0000256" key="13">
    <source>
        <dbReference type="ARBA" id="ARBA00023015"/>
    </source>
</evidence>
<evidence type="ECO:0000256" key="22">
    <source>
        <dbReference type="ARBA" id="ARBA00036099"/>
    </source>
</evidence>
<dbReference type="InterPro" id="IPR038377">
    <property type="entry name" value="Na/Glc_symporter_sf"/>
</dbReference>
<evidence type="ECO:0000256" key="17">
    <source>
        <dbReference type="ARBA" id="ARBA00023136"/>
    </source>
</evidence>
<feature type="transmembrane region" description="Helical" evidence="25">
    <location>
        <begin position="398"/>
        <end position="422"/>
    </location>
</feature>
<evidence type="ECO:0000256" key="2">
    <source>
        <dbReference type="ARBA" id="ARBA00004651"/>
    </source>
</evidence>
<evidence type="ECO:0000256" key="16">
    <source>
        <dbReference type="ARBA" id="ARBA00023125"/>
    </source>
</evidence>
<dbReference type="GO" id="GO:0015075">
    <property type="term" value="F:monoatomic ion transmembrane transporter activity"/>
    <property type="evidence" value="ECO:0007669"/>
    <property type="project" value="UniProtKB-ARBA"/>
</dbReference>
<keyword evidence="16" id="KW-0238">DNA-binding</keyword>
<feature type="transmembrane region" description="Helical" evidence="25">
    <location>
        <begin position="322"/>
        <end position="342"/>
    </location>
</feature>
<dbReference type="FunFam" id="3.30.160.60:FF:000604">
    <property type="entry name" value="Histone H4 transcription factor-like Protein"/>
    <property type="match status" value="1"/>
</dbReference>
<feature type="transmembrane region" description="Helical" evidence="25">
    <location>
        <begin position="459"/>
        <end position="477"/>
    </location>
</feature>
<comment type="catalytic activity">
    <reaction evidence="22">
        <text>iodide(out) + 2 Na(+)(out) = iodide(in) + 2 Na(+)(in)</text>
        <dbReference type="Rhea" id="RHEA:71207"/>
        <dbReference type="ChEBI" id="CHEBI:16382"/>
        <dbReference type="ChEBI" id="CHEBI:29101"/>
    </reaction>
</comment>
<keyword evidence="21" id="KW-0539">Nucleus</keyword>
<dbReference type="SMART" id="SM00355">
    <property type="entry name" value="ZnF_C2H2"/>
    <property type="match status" value="8"/>
</dbReference>
<dbReference type="Pfam" id="PF13909">
    <property type="entry name" value="zf-H2C2_5"/>
    <property type="match status" value="2"/>
</dbReference>
<feature type="domain" description="C2H2-type" evidence="26">
    <location>
        <begin position="60"/>
        <end position="87"/>
    </location>
</feature>
<sequence length="929" mass="103073">MPDGSLLPPSSTQDEDKEPSENNGSPAPPRYVCSQCSYRTNWPSGLQMHVRRAHSAYRPYKCPHCEYTGAAKSDVDIHMVRHTGELPFMCGECGFRTGHKSTLVVHMRIHTGAKQYKCSQCDYSTRHKRCLKSHTRHAHTGEKPHKCPDCDYRSVQKPNLLRHMRCKHTGEKPFKCQLCNYTASTKQNLDFHAAKHTGITPYVCEECGYKTAVRAHLDIHTVRRHTGERPFTCPHCDYRGALKADVDRHMVRHTDVKSYHSGVRMVLEGLAEPDLPLFSVADYVVFSLMICVSAGIGIYYAFSGGGQKTTKEFLLADRQMHVIPVAMSLMASFMSAITVLGTPAEVYTHGTMFWMFWITYIFMIVISAHLYMPVFFNLGVTSAYEYLERRFSVVVRRLGCATFILQMTIYMGICLYAPALALEEVTGVNLWGAVLTLGIVCTFYTTVGGMKAVMWTDTFQVCVMCMGFLAVIIQGSINAGGFGEVWSRNLEGERLTFFVFNPDPRIRHSTWSVLIGGGFMWTAVFGVNQAQVQRYLSCKNLRKAQTALYLNVPGLFVIVSLASLCGLVMFALNKDCDPVTAEYLKTSDQLMPYTVMMLLSWLPGLPGLFVSAVFAGALSTMSSGLNSLAAVTLEDFIKPFKKDLSESQYTNISKVLVAFYGALMILLAWASSFMGAVLQAALGMFGMVGGPLLGVFSLGIFFPWANTAGAVVGIICGFLMTFWVGIGAQIYKPIVPRPPVTIAGCPLANHTISNVSNVTSTAASMVTDLFETTSVEDLVASAGERPAVAEFYNISYLWYGVIAVIVVVTVGLIVSFVTGPQNPAELDPRLITPFFDTACCCFPGGCRHTLWCGVRHDDRDVWTQKEKEENEKEMQRRESLRIARKESLKMARKESLKNKKEDGDVEKVELKEKEANAETPTIDNKDSAA</sequence>
<dbReference type="InterPro" id="IPR051163">
    <property type="entry name" value="Sodium:Solute_Symporter_SSF"/>
</dbReference>
<dbReference type="InterPro" id="IPR036236">
    <property type="entry name" value="Znf_C2H2_sf"/>
</dbReference>
<comment type="subcellular location">
    <subcellularLocation>
        <location evidence="2">Cell membrane</location>
        <topology evidence="2">Multi-pass membrane protein</topology>
    </subcellularLocation>
    <subcellularLocation>
        <location evidence="1">Nucleus</location>
    </subcellularLocation>
</comment>
<feature type="transmembrane region" description="Helical" evidence="25">
    <location>
        <begin position="548"/>
        <end position="572"/>
    </location>
</feature>
<dbReference type="GO" id="GO:0008270">
    <property type="term" value="F:zinc ion binding"/>
    <property type="evidence" value="ECO:0007669"/>
    <property type="project" value="UniProtKB-KW"/>
</dbReference>
<keyword evidence="8" id="KW-0479">Metal-binding</keyword>
<feature type="compositionally biased region" description="Basic and acidic residues" evidence="24">
    <location>
        <begin position="891"/>
        <end position="916"/>
    </location>
</feature>
<reference evidence="27" key="1">
    <citation type="submission" date="2022-01" db="EMBL/GenBank/DDBJ databases">
        <authorList>
            <person name="Braso-Vives M."/>
        </authorList>
    </citation>
    <scope>NUCLEOTIDE SEQUENCE</scope>
</reference>
<keyword evidence="12 25" id="KW-1133">Transmembrane helix</keyword>